<dbReference type="KEGG" id="amt:Amet_4596"/>
<dbReference type="HOGENOM" id="CLU_119466_1_0_9"/>
<keyword evidence="3" id="KW-1185">Reference proteome</keyword>
<keyword evidence="1" id="KW-0472">Membrane</keyword>
<proteinExistence type="predicted"/>
<gene>
    <name evidence="2" type="ordered locus">Amet_4596</name>
</gene>
<dbReference type="AlphaFoldDB" id="A6TWU9"/>
<dbReference type="NCBIfam" id="NF041644">
    <property type="entry name" value="CBO0543_fam"/>
    <property type="match status" value="1"/>
</dbReference>
<feature type="transmembrane region" description="Helical" evidence="1">
    <location>
        <begin position="129"/>
        <end position="151"/>
    </location>
</feature>
<protein>
    <submittedName>
        <fullName evidence="2">Uncharacterized protein</fullName>
    </submittedName>
</protein>
<evidence type="ECO:0000313" key="3">
    <source>
        <dbReference type="Proteomes" id="UP000001572"/>
    </source>
</evidence>
<dbReference type="InterPro" id="IPR048147">
    <property type="entry name" value="CBO0543-like"/>
</dbReference>
<reference evidence="3" key="1">
    <citation type="journal article" date="2016" name="Genome Announc.">
        <title>Complete genome sequence of Alkaliphilus metalliredigens strain QYMF, an alkaliphilic and metal-reducing bacterium isolated from borax-contaminated leachate ponds.</title>
        <authorList>
            <person name="Hwang C."/>
            <person name="Copeland A."/>
            <person name="Lucas S."/>
            <person name="Lapidus A."/>
            <person name="Barry K."/>
            <person name="Detter J.C."/>
            <person name="Glavina Del Rio T."/>
            <person name="Hammon N."/>
            <person name="Israni S."/>
            <person name="Dalin E."/>
            <person name="Tice H."/>
            <person name="Pitluck S."/>
            <person name="Chertkov O."/>
            <person name="Brettin T."/>
            <person name="Bruce D."/>
            <person name="Han C."/>
            <person name="Schmutz J."/>
            <person name="Larimer F."/>
            <person name="Land M.L."/>
            <person name="Hauser L."/>
            <person name="Kyrpides N."/>
            <person name="Mikhailova N."/>
            <person name="Ye Q."/>
            <person name="Zhou J."/>
            <person name="Richardson P."/>
            <person name="Fields M.W."/>
        </authorList>
    </citation>
    <scope>NUCLEOTIDE SEQUENCE [LARGE SCALE GENOMIC DNA]</scope>
    <source>
        <strain evidence="3">QYMF</strain>
    </source>
</reference>
<keyword evidence="1" id="KW-0812">Transmembrane</keyword>
<dbReference type="OrthoDB" id="1683460at2"/>
<dbReference type="RefSeq" id="WP_012065555.1">
    <property type="nucleotide sequence ID" value="NC_009633.1"/>
</dbReference>
<name>A6TWU9_ALKMQ</name>
<sequence>MKKSNTLFISTIIGLCFLPIILRRKYRRQSLVVFSLSAITNTLVSDCLIKKRYFRFPIRYFPEVFPSNVVYDCLIGPLFATAYCQTTADSNFRGILRQSVVYSSIQAVIEYWVLVKTNLIKYNNKKWSIWHSFIGLILFKVLLVRGAWALVSRVMVVNEKKVN</sequence>
<dbReference type="eggNOG" id="ENOG5033K14">
    <property type="taxonomic scope" value="Bacteria"/>
</dbReference>
<evidence type="ECO:0000313" key="2">
    <source>
        <dbReference type="EMBL" id="ABR50667.1"/>
    </source>
</evidence>
<accession>A6TWU9</accession>
<dbReference type="Proteomes" id="UP000001572">
    <property type="component" value="Chromosome"/>
</dbReference>
<organism evidence="2 3">
    <name type="scientific">Alkaliphilus metalliredigens (strain QYMF)</name>
    <dbReference type="NCBI Taxonomy" id="293826"/>
    <lineage>
        <taxon>Bacteria</taxon>
        <taxon>Bacillati</taxon>
        <taxon>Bacillota</taxon>
        <taxon>Clostridia</taxon>
        <taxon>Peptostreptococcales</taxon>
        <taxon>Natronincolaceae</taxon>
        <taxon>Alkaliphilus</taxon>
    </lineage>
</organism>
<feature type="transmembrane region" description="Helical" evidence="1">
    <location>
        <begin position="6"/>
        <end position="22"/>
    </location>
</feature>
<keyword evidence="1" id="KW-1133">Transmembrane helix</keyword>
<dbReference type="EMBL" id="CP000724">
    <property type="protein sequence ID" value="ABR50667.1"/>
    <property type="molecule type" value="Genomic_DNA"/>
</dbReference>
<dbReference type="STRING" id="293826.Amet_4596"/>
<evidence type="ECO:0000256" key="1">
    <source>
        <dbReference type="SAM" id="Phobius"/>
    </source>
</evidence>